<keyword evidence="3" id="KW-1185">Reference proteome</keyword>
<feature type="signal peptide" evidence="1">
    <location>
        <begin position="1"/>
        <end position="19"/>
    </location>
</feature>
<keyword evidence="1" id="KW-0732">Signal</keyword>
<evidence type="ECO:0000313" key="2">
    <source>
        <dbReference type="EMBL" id="SKA02211.1"/>
    </source>
</evidence>
<dbReference type="EMBL" id="FUXB01000010">
    <property type="protein sequence ID" value="SKA02211.1"/>
    <property type="molecule type" value="Genomic_DNA"/>
</dbReference>
<gene>
    <name evidence="2" type="ORF">SAMN02745782_02094</name>
</gene>
<dbReference type="Proteomes" id="UP000190834">
    <property type="component" value="Unassembled WGS sequence"/>
</dbReference>
<feature type="chain" id="PRO_5012436715" evidence="1">
    <location>
        <begin position="20"/>
        <end position="102"/>
    </location>
</feature>
<name>A0A1T4QFD5_VIBCI</name>
<organism evidence="2 3">
    <name type="scientific">Vibrio cincinnatiensis DSM 19608</name>
    <dbReference type="NCBI Taxonomy" id="1123491"/>
    <lineage>
        <taxon>Bacteria</taxon>
        <taxon>Pseudomonadati</taxon>
        <taxon>Pseudomonadota</taxon>
        <taxon>Gammaproteobacteria</taxon>
        <taxon>Vibrionales</taxon>
        <taxon>Vibrionaceae</taxon>
        <taxon>Vibrio</taxon>
    </lineage>
</organism>
<evidence type="ECO:0000313" key="3">
    <source>
        <dbReference type="Proteomes" id="UP000190834"/>
    </source>
</evidence>
<dbReference type="STRING" id="1123491.SAMN02745782_02094"/>
<sequence length="102" mass="11270">MGKTTLLIMLLLLSQTVSATQDPTAPLGWRAPSATKVRPAPLPKLQSIVCQQQCYAILNDQMVSIGASIQGYRVSQITESDVTLVRGKQRWELQLFSLDIKN</sequence>
<evidence type="ECO:0000256" key="1">
    <source>
        <dbReference type="SAM" id="SignalP"/>
    </source>
</evidence>
<accession>A0A1T4QFD5</accession>
<reference evidence="3" key="1">
    <citation type="submission" date="2017-02" db="EMBL/GenBank/DDBJ databases">
        <authorList>
            <person name="Varghese N."/>
            <person name="Submissions S."/>
        </authorList>
    </citation>
    <scope>NUCLEOTIDE SEQUENCE [LARGE SCALE GENOMIC DNA]</scope>
    <source>
        <strain evidence="3">DSM 19608</strain>
    </source>
</reference>
<dbReference type="AlphaFoldDB" id="A0A1T4QFD5"/>
<protein>
    <submittedName>
        <fullName evidence="2">MSHA biogenesis protein MshK</fullName>
    </submittedName>
</protein>
<proteinExistence type="predicted"/>